<evidence type="ECO:0000259" key="4">
    <source>
        <dbReference type="PROSITE" id="PS51077"/>
    </source>
</evidence>
<feature type="domain" description="IclR-ED" evidence="5">
    <location>
        <begin position="67"/>
        <end position="250"/>
    </location>
</feature>
<dbReference type="Gene3D" id="3.30.450.40">
    <property type="match status" value="1"/>
</dbReference>
<evidence type="ECO:0000256" key="3">
    <source>
        <dbReference type="ARBA" id="ARBA00023163"/>
    </source>
</evidence>
<proteinExistence type="predicted"/>
<evidence type="ECO:0000259" key="5">
    <source>
        <dbReference type="PROSITE" id="PS51078"/>
    </source>
</evidence>
<dbReference type="InterPro" id="IPR005471">
    <property type="entry name" value="Tscrpt_reg_IclR_N"/>
</dbReference>
<keyword evidence="7" id="KW-1185">Reference proteome</keyword>
<protein>
    <submittedName>
        <fullName evidence="6">IclR family transcriptional regulator</fullName>
    </submittedName>
</protein>
<keyword evidence="1" id="KW-0805">Transcription regulation</keyword>
<evidence type="ECO:0000256" key="2">
    <source>
        <dbReference type="ARBA" id="ARBA00023125"/>
    </source>
</evidence>
<dbReference type="GO" id="GO:0003677">
    <property type="term" value="F:DNA binding"/>
    <property type="evidence" value="ECO:0007669"/>
    <property type="project" value="UniProtKB-KW"/>
</dbReference>
<organism evidence="6 7">
    <name type="scientific">Halalkalibacillus sediminis</name>
    <dbReference type="NCBI Taxonomy" id="2018042"/>
    <lineage>
        <taxon>Bacteria</taxon>
        <taxon>Bacillati</taxon>
        <taxon>Bacillota</taxon>
        <taxon>Bacilli</taxon>
        <taxon>Bacillales</taxon>
        <taxon>Bacillaceae</taxon>
        <taxon>Halalkalibacillus</taxon>
    </lineage>
</organism>
<dbReference type="Pfam" id="PF09339">
    <property type="entry name" value="HTH_IclR"/>
    <property type="match status" value="1"/>
</dbReference>
<evidence type="ECO:0000313" key="7">
    <source>
        <dbReference type="Proteomes" id="UP000243524"/>
    </source>
</evidence>
<dbReference type="EMBL" id="PJNH01000002">
    <property type="protein sequence ID" value="PKR77898.1"/>
    <property type="molecule type" value="Genomic_DNA"/>
</dbReference>
<dbReference type="PROSITE" id="PS51078">
    <property type="entry name" value="ICLR_ED"/>
    <property type="match status" value="1"/>
</dbReference>
<dbReference type="SUPFAM" id="SSF46785">
    <property type="entry name" value="Winged helix' DNA-binding domain"/>
    <property type="match status" value="1"/>
</dbReference>
<reference evidence="6 7" key="1">
    <citation type="submission" date="2017-06" db="EMBL/GenBank/DDBJ databases">
        <title>the draft geome sequence of Illustriluteabacillus marina B3227.</title>
        <authorList>
            <person name="He R.-H."/>
            <person name="Du Z.-J."/>
        </authorList>
    </citation>
    <scope>NUCLEOTIDE SEQUENCE [LARGE SCALE GENOMIC DNA]</scope>
    <source>
        <strain evidence="6 7">B3227</strain>
    </source>
</reference>
<dbReference type="AlphaFoldDB" id="A0A2I0QUB1"/>
<dbReference type="PROSITE" id="PS51077">
    <property type="entry name" value="HTH_ICLR"/>
    <property type="match status" value="1"/>
</dbReference>
<dbReference type="InterPro" id="IPR036390">
    <property type="entry name" value="WH_DNA-bd_sf"/>
</dbReference>
<dbReference type="PANTHER" id="PTHR30136:SF24">
    <property type="entry name" value="HTH-TYPE TRANSCRIPTIONAL REPRESSOR ALLR"/>
    <property type="match status" value="1"/>
</dbReference>
<dbReference type="GO" id="GO:0003700">
    <property type="term" value="F:DNA-binding transcription factor activity"/>
    <property type="evidence" value="ECO:0007669"/>
    <property type="project" value="TreeGrafter"/>
</dbReference>
<accession>A0A2I0QUB1</accession>
<dbReference type="SMART" id="SM00346">
    <property type="entry name" value="HTH_ICLR"/>
    <property type="match status" value="1"/>
</dbReference>
<dbReference type="Pfam" id="PF01614">
    <property type="entry name" value="IclR_C"/>
    <property type="match status" value="1"/>
</dbReference>
<dbReference type="OrthoDB" id="9791752at2"/>
<dbReference type="RefSeq" id="WP_101331506.1">
    <property type="nucleotide sequence ID" value="NZ_PJNH01000002.1"/>
</dbReference>
<name>A0A2I0QUB1_9BACI</name>
<keyword evidence="2" id="KW-0238">DNA-binding</keyword>
<evidence type="ECO:0000256" key="1">
    <source>
        <dbReference type="ARBA" id="ARBA00023015"/>
    </source>
</evidence>
<dbReference type="Gene3D" id="1.10.10.10">
    <property type="entry name" value="Winged helix-like DNA-binding domain superfamily/Winged helix DNA-binding domain"/>
    <property type="match status" value="1"/>
</dbReference>
<dbReference type="Proteomes" id="UP000243524">
    <property type="component" value="Unassembled WGS sequence"/>
</dbReference>
<dbReference type="InterPro" id="IPR050707">
    <property type="entry name" value="HTH_MetabolicPath_Reg"/>
</dbReference>
<feature type="domain" description="HTH iclR-type" evidence="4">
    <location>
        <begin position="2"/>
        <end position="66"/>
    </location>
</feature>
<dbReference type="InterPro" id="IPR029016">
    <property type="entry name" value="GAF-like_dom_sf"/>
</dbReference>
<dbReference type="PANTHER" id="PTHR30136">
    <property type="entry name" value="HELIX-TURN-HELIX TRANSCRIPTIONAL REGULATOR, ICLR FAMILY"/>
    <property type="match status" value="1"/>
</dbReference>
<dbReference type="GO" id="GO:0045892">
    <property type="term" value="P:negative regulation of DNA-templated transcription"/>
    <property type="evidence" value="ECO:0007669"/>
    <property type="project" value="TreeGrafter"/>
</dbReference>
<dbReference type="SUPFAM" id="SSF55781">
    <property type="entry name" value="GAF domain-like"/>
    <property type="match status" value="1"/>
</dbReference>
<keyword evidence="3" id="KW-0804">Transcription</keyword>
<gene>
    <name evidence="6" type="ORF">CEY16_08200</name>
</gene>
<dbReference type="InterPro" id="IPR014757">
    <property type="entry name" value="Tscrpt_reg_IclR_C"/>
</dbReference>
<evidence type="ECO:0000313" key="6">
    <source>
        <dbReference type="EMBL" id="PKR77898.1"/>
    </source>
</evidence>
<comment type="caution">
    <text evidence="6">The sequence shown here is derived from an EMBL/GenBank/DDBJ whole genome shotgun (WGS) entry which is preliminary data.</text>
</comment>
<sequence>MSKSLVKAIGLLDYFKIKQNLSLVELAQLTGMPKTTIYRLVNSLEEAGLLIKDRNSQHDVQYRLGIKLLELGKLVEKQLTYKNIALPFMKRLNDELEELVHLTIIEGDEAVYIETIGSKKHIRLVVKVGERAPLYAGSAPKLLLSSKTDEEIYEYFKRVPLNKRTPNTIDNEKEIMKEIYNIREEGYSISRSESFKDTIGFSAPIYDFTGKIVAALGVSTVLTTFEKEKQDLILEKVQSTAEKISYELGYNRID</sequence>
<dbReference type="InterPro" id="IPR036388">
    <property type="entry name" value="WH-like_DNA-bd_sf"/>
</dbReference>